<feature type="region of interest" description="Disordered" evidence="3">
    <location>
        <begin position="1"/>
        <end position="73"/>
    </location>
</feature>
<dbReference type="EMBL" id="SFCC01000011">
    <property type="protein sequence ID" value="RZQ61632.1"/>
    <property type="molecule type" value="Genomic_DNA"/>
</dbReference>
<dbReference type="OrthoDB" id="56883at2"/>
<proteinExistence type="inferred from homology"/>
<dbReference type="InterPro" id="IPR000667">
    <property type="entry name" value="Peptidase_S13"/>
</dbReference>
<evidence type="ECO:0000256" key="4">
    <source>
        <dbReference type="SAM" id="Phobius"/>
    </source>
</evidence>
<keyword evidence="4" id="KW-0812">Transmembrane</keyword>
<dbReference type="PANTHER" id="PTHR30023:SF0">
    <property type="entry name" value="PENICILLIN-SENSITIVE CARBOXYPEPTIDASE A"/>
    <property type="match status" value="1"/>
</dbReference>
<feature type="transmembrane region" description="Helical" evidence="4">
    <location>
        <begin position="77"/>
        <end position="96"/>
    </location>
</feature>
<sequence length="532" mass="53760">MAPPNDPQWPADDHDGTDRTYEMPIQQPQQLPVLPAVVHAQPMRIEPSGEQHPATAVTPGGEQPPPPQPPRKRRRGLLIGALVLVVLLLGGTAYAATLPAVSNRLGLPWAPNAPKGDPPGPVPVSRVLAPPGPSAPSPTADGVRSALAGVAGSSALGTLTGAVIDPATGKVLWERDGGKPLTPASTTKVLTAAAALLALDHTSQLSTKVVQGSEPGTVVLVAGGDVTLTSLPDGKESLYPGAAHLSELVAQVKAAGVDVERVQLDTSLFTGAKTAPGWAPEDAPSTYMAPVEPVMLDGGRGNPAEFKSQRLANPAATMLGKLADALGARAAGQGKAPEGAKVLGEVKSAPLTELVDILLTQSDNLIADVVGRLVAIKAGAEPSFAGGAKATLEVLRQNQFDVGDVELSDGSGLSTLNKVPARTLAQVLSVAAAPDGKDPRTAKLRPLLGGLPVAAGSGTLADRYTSGASADGKGWVRAKTGTLSGVNTLAGVVLDKDGHVLVFALMSAGSELKAGQGALDAVAAKLRGCGCR</sequence>
<comment type="caution">
    <text evidence="5">The sequence shown here is derived from an EMBL/GenBank/DDBJ whole genome shotgun (WGS) entry which is preliminary data.</text>
</comment>
<evidence type="ECO:0000313" key="6">
    <source>
        <dbReference type="Proteomes" id="UP000292003"/>
    </source>
</evidence>
<reference evidence="5 6" key="1">
    <citation type="submission" date="2019-02" db="EMBL/GenBank/DDBJ databases">
        <title>Draft genome sequence of Amycolatopsis sp. 8-3EHSu isolated from roots of Suaeda maritima.</title>
        <authorList>
            <person name="Duangmal K."/>
            <person name="Chantavorakit T."/>
        </authorList>
    </citation>
    <scope>NUCLEOTIDE SEQUENCE [LARGE SCALE GENOMIC DNA]</scope>
    <source>
        <strain evidence="5 6">8-3EHSu</strain>
    </source>
</reference>
<dbReference type="RefSeq" id="WP_130477365.1">
    <property type="nucleotide sequence ID" value="NZ_SFCC01000011.1"/>
</dbReference>
<evidence type="ECO:0000256" key="3">
    <source>
        <dbReference type="SAM" id="MobiDB-lite"/>
    </source>
</evidence>
<organism evidence="5 6">
    <name type="scientific">Amycolatopsis suaedae</name>
    <dbReference type="NCBI Taxonomy" id="2510978"/>
    <lineage>
        <taxon>Bacteria</taxon>
        <taxon>Bacillati</taxon>
        <taxon>Actinomycetota</taxon>
        <taxon>Actinomycetes</taxon>
        <taxon>Pseudonocardiales</taxon>
        <taxon>Pseudonocardiaceae</taxon>
        <taxon>Amycolatopsis</taxon>
    </lineage>
</organism>
<dbReference type="PANTHER" id="PTHR30023">
    <property type="entry name" value="D-ALANYL-D-ALANINE CARBOXYPEPTIDASE"/>
    <property type="match status" value="1"/>
</dbReference>
<accession>A0A4Q7J4N4</accession>
<evidence type="ECO:0000256" key="1">
    <source>
        <dbReference type="ARBA" id="ARBA00006096"/>
    </source>
</evidence>
<feature type="compositionally biased region" description="Basic and acidic residues" evidence="3">
    <location>
        <begin position="11"/>
        <end position="21"/>
    </location>
</feature>
<dbReference type="GO" id="GO:0006508">
    <property type="term" value="P:proteolysis"/>
    <property type="evidence" value="ECO:0007669"/>
    <property type="project" value="InterPro"/>
</dbReference>
<keyword evidence="6" id="KW-1185">Reference proteome</keyword>
<feature type="region of interest" description="Disordered" evidence="3">
    <location>
        <begin position="116"/>
        <end position="142"/>
    </location>
</feature>
<dbReference type="SUPFAM" id="SSF56601">
    <property type="entry name" value="beta-lactamase/transpeptidase-like"/>
    <property type="match status" value="1"/>
</dbReference>
<dbReference type="GO" id="GO:0000270">
    <property type="term" value="P:peptidoglycan metabolic process"/>
    <property type="evidence" value="ECO:0007669"/>
    <property type="project" value="TreeGrafter"/>
</dbReference>
<dbReference type="EC" id="3.4.16.4" evidence="5"/>
<protein>
    <submittedName>
        <fullName evidence="5">D-alanyl-D-alanine carboxypeptidase/D-alanyl-D-alanine-endopeptidase</fullName>
        <ecNumber evidence="5">3.4.16.4</ecNumber>
    </submittedName>
</protein>
<keyword evidence="5" id="KW-0645">Protease</keyword>
<comment type="similarity">
    <text evidence="1">Belongs to the peptidase S13 family.</text>
</comment>
<dbReference type="Gene3D" id="3.40.710.10">
    <property type="entry name" value="DD-peptidase/beta-lactamase superfamily"/>
    <property type="match status" value="2"/>
</dbReference>
<name>A0A4Q7J4N4_9PSEU</name>
<evidence type="ECO:0000256" key="2">
    <source>
        <dbReference type="ARBA" id="ARBA00022801"/>
    </source>
</evidence>
<dbReference type="InterPro" id="IPR012338">
    <property type="entry name" value="Beta-lactam/transpept-like"/>
</dbReference>
<dbReference type="Pfam" id="PF02113">
    <property type="entry name" value="Peptidase_S13"/>
    <property type="match status" value="2"/>
</dbReference>
<keyword evidence="4" id="KW-1133">Transmembrane helix</keyword>
<dbReference type="PRINTS" id="PR00922">
    <property type="entry name" value="DADACBPTASE3"/>
</dbReference>
<feature type="compositionally biased region" description="Low complexity" evidence="3">
    <location>
        <begin position="24"/>
        <end position="38"/>
    </location>
</feature>
<evidence type="ECO:0000313" key="5">
    <source>
        <dbReference type="EMBL" id="RZQ61632.1"/>
    </source>
</evidence>
<keyword evidence="4" id="KW-0472">Membrane</keyword>
<dbReference type="Proteomes" id="UP000292003">
    <property type="component" value="Unassembled WGS sequence"/>
</dbReference>
<keyword evidence="5" id="KW-0121">Carboxypeptidase</keyword>
<dbReference type="AlphaFoldDB" id="A0A4Q7J4N4"/>
<dbReference type="NCBIfam" id="TIGR00666">
    <property type="entry name" value="PBP4"/>
    <property type="match status" value="1"/>
</dbReference>
<dbReference type="GO" id="GO:0009002">
    <property type="term" value="F:serine-type D-Ala-D-Ala carboxypeptidase activity"/>
    <property type="evidence" value="ECO:0007669"/>
    <property type="project" value="UniProtKB-EC"/>
</dbReference>
<keyword evidence="2 5" id="KW-0378">Hydrolase</keyword>
<gene>
    <name evidence="5" type="primary">dacB</name>
    <name evidence="5" type="ORF">EWH70_21950</name>
</gene>